<feature type="non-terminal residue" evidence="2">
    <location>
        <position position="1"/>
    </location>
</feature>
<organism evidence="2 3">
    <name type="scientific">Larkinella insperata</name>
    <dbReference type="NCBI Taxonomy" id="332158"/>
    <lineage>
        <taxon>Bacteria</taxon>
        <taxon>Pseudomonadati</taxon>
        <taxon>Bacteroidota</taxon>
        <taxon>Cytophagia</taxon>
        <taxon>Cytophagales</taxon>
        <taxon>Spirosomataceae</taxon>
        <taxon>Larkinella</taxon>
    </lineage>
</organism>
<feature type="domain" description="Secretion system C-terminal sorting" evidence="1">
    <location>
        <begin position="63"/>
        <end position="139"/>
    </location>
</feature>
<protein>
    <submittedName>
        <fullName evidence="2">T9SS type A sorting domain-containing protein</fullName>
    </submittedName>
</protein>
<keyword evidence="3" id="KW-1185">Reference proteome</keyword>
<evidence type="ECO:0000313" key="2">
    <source>
        <dbReference type="EMBL" id="MFD1145286.1"/>
    </source>
</evidence>
<dbReference type="InterPro" id="IPR026444">
    <property type="entry name" value="Secre_tail"/>
</dbReference>
<evidence type="ECO:0000259" key="1">
    <source>
        <dbReference type="Pfam" id="PF18962"/>
    </source>
</evidence>
<accession>A0ABW3QGM5</accession>
<proteinExistence type="predicted"/>
<sequence>STGNYVFSLPTPSSLKDGKAHALSVRVKGSSLLLTNSPKTLTCASPRRLAVSSERKTDWELKVFPIPTTGKLTATFTIGHQQTAQLSVVDVLGRVIWQNTVIGTGQQYQETIDLSQQAEGVYFFQLKKEDYSESKRVMVTK</sequence>
<dbReference type="NCBIfam" id="TIGR04183">
    <property type="entry name" value="Por_Secre_tail"/>
    <property type="match status" value="1"/>
</dbReference>
<reference evidence="3" key="1">
    <citation type="journal article" date="2019" name="Int. J. Syst. Evol. Microbiol.">
        <title>The Global Catalogue of Microorganisms (GCM) 10K type strain sequencing project: providing services to taxonomists for standard genome sequencing and annotation.</title>
        <authorList>
            <consortium name="The Broad Institute Genomics Platform"/>
            <consortium name="The Broad Institute Genome Sequencing Center for Infectious Disease"/>
            <person name="Wu L."/>
            <person name="Ma J."/>
        </authorList>
    </citation>
    <scope>NUCLEOTIDE SEQUENCE [LARGE SCALE GENOMIC DNA]</scope>
    <source>
        <strain evidence="3">CCUG 55608</strain>
    </source>
</reference>
<comment type="caution">
    <text evidence="2">The sequence shown here is derived from an EMBL/GenBank/DDBJ whole genome shotgun (WGS) entry which is preliminary data.</text>
</comment>
<dbReference type="Pfam" id="PF18962">
    <property type="entry name" value="Por_Secre_tail"/>
    <property type="match status" value="1"/>
</dbReference>
<gene>
    <name evidence="2" type="ORF">ACFQ4C_29410</name>
</gene>
<name>A0ABW3QGM5_9BACT</name>
<dbReference type="RefSeq" id="WP_379885563.1">
    <property type="nucleotide sequence ID" value="NZ_JBHTLP010000024.1"/>
</dbReference>
<dbReference type="EMBL" id="JBHTLP010000024">
    <property type="protein sequence ID" value="MFD1145286.1"/>
    <property type="molecule type" value="Genomic_DNA"/>
</dbReference>
<dbReference type="Proteomes" id="UP001597116">
    <property type="component" value="Unassembled WGS sequence"/>
</dbReference>
<evidence type="ECO:0000313" key="3">
    <source>
        <dbReference type="Proteomes" id="UP001597116"/>
    </source>
</evidence>